<evidence type="ECO:0000256" key="4">
    <source>
        <dbReference type="SAM" id="MobiDB-lite"/>
    </source>
</evidence>
<dbReference type="InterPro" id="IPR050613">
    <property type="entry name" value="Sec_Metabolite_Reg"/>
</dbReference>
<keyword evidence="2" id="KW-0479">Metal-binding</keyword>
<feature type="compositionally biased region" description="Polar residues" evidence="4">
    <location>
        <begin position="466"/>
        <end position="488"/>
    </location>
</feature>
<accession>A0AAN7SLB3</accession>
<keyword evidence="7" id="KW-1185">Reference proteome</keyword>
<gene>
    <name evidence="6" type="ORF">LTR05_008634</name>
</gene>
<proteinExistence type="predicted"/>
<evidence type="ECO:0000313" key="6">
    <source>
        <dbReference type="EMBL" id="KAK5080386.1"/>
    </source>
</evidence>
<dbReference type="Pfam" id="PF04082">
    <property type="entry name" value="Fungal_trans"/>
    <property type="match status" value="1"/>
</dbReference>
<feature type="region of interest" description="Disordered" evidence="4">
    <location>
        <begin position="1"/>
        <end position="35"/>
    </location>
</feature>
<evidence type="ECO:0000259" key="5">
    <source>
        <dbReference type="SMART" id="SM00906"/>
    </source>
</evidence>
<dbReference type="GO" id="GO:0006351">
    <property type="term" value="P:DNA-templated transcription"/>
    <property type="evidence" value="ECO:0007669"/>
    <property type="project" value="InterPro"/>
</dbReference>
<dbReference type="InterPro" id="IPR007219">
    <property type="entry name" value="XnlR_reg_dom"/>
</dbReference>
<name>A0AAN7SLB3_9EURO</name>
<comment type="caution">
    <text evidence="6">The sequence shown here is derived from an EMBL/GenBank/DDBJ whole genome shotgun (WGS) entry which is preliminary data.</text>
</comment>
<dbReference type="SMART" id="SM00906">
    <property type="entry name" value="Fungal_trans"/>
    <property type="match status" value="1"/>
</dbReference>
<evidence type="ECO:0000256" key="1">
    <source>
        <dbReference type="ARBA" id="ARBA00004123"/>
    </source>
</evidence>
<evidence type="ECO:0000256" key="2">
    <source>
        <dbReference type="ARBA" id="ARBA00022723"/>
    </source>
</evidence>
<reference evidence="6 7" key="1">
    <citation type="submission" date="2023-08" db="EMBL/GenBank/DDBJ databases">
        <title>Black Yeasts Isolated from many extreme environments.</title>
        <authorList>
            <person name="Coleine C."/>
            <person name="Stajich J.E."/>
            <person name="Selbmann L."/>
        </authorList>
    </citation>
    <scope>NUCLEOTIDE SEQUENCE [LARGE SCALE GENOMIC DNA]</scope>
    <source>
        <strain evidence="6 7">CCFEE 5910</strain>
    </source>
</reference>
<dbReference type="Proteomes" id="UP001309876">
    <property type="component" value="Unassembled WGS sequence"/>
</dbReference>
<sequence length="593" mass="67643">MLHKEISDIKCGLDYPSSDEEADPPEPEGADGSKRYHHHQGFLFGYSSLMHDMLELRPSPSQIFIIWEIFKDNVDPVMKLLHVPTVNHMITKAAVNPGRLSKAAEALFYSICFAAVVSMKDDQCDQLLGGTKNTLTDKYRFAVEQALARASFLNSSNLMVLQALALFLTVVKFNDTSRSIWCLAALALQQAQSQGLHRDPTNFKIPPFETEMRRRLWWHIYLQDARAAEDYGADPVSQQIFYDTRMPLNVNDNDLVCDMTEPCAERIGATDMTLCLVRFELANMQRKLRIMTSAESDDQKRNSIKEKEKLIDAEHQRMQETYFRHCDPNVPILWVASTIGKLILAKMWLFIHHPRLFQGDPSKNADDLREQVFCTSVEVIVFGSLLEKGKHTSKWSWLFHTYNQWHAVAYVLSELCHKPPGPEYDRAWAAVEAVYDKRMMEYPRSQRGVLWRPLRLMYGRAKTRRTQLVNSTSPDSNTDTNRTASADDNNVDDFAPTDGNGAENWLDSNPYMNALTESGDAFDFNINNQSFSQGGTMGSNLFGLPAGQANLPPKIPMDTLPFSWNLGVADYFDDFPMQIQQTGWTPQTQQEWH</sequence>
<evidence type="ECO:0000256" key="3">
    <source>
        <dbReference type="ARBA" id="ARBA00023242"/>
    </source>
</evidence>
<dbReference type="PANTHER" id="PTHR31001">
    <property type="entry name" value="UNCHARACTERIZED TRANSCRIPTIONAL REGULATORY PROTEIN"/>
    <property type="match status" value="1"/>
</dbReference>
<organism evidence="6 7">
    <name type="scientific">Lithohypha guttulata</name>
    <dbReference type="NCBI Taxonomy" id="1690604"/>
    <lineage>
        <taxon>Eukaryota</taxon>
        <taxon>Fungi</taxon>
        <taxon>Dikarya</taxon>
        <taxon>Ascomycota</taxon>
        <taxon>Pezizomycotina</taxon>
        <taxon>Eurotiomycetes</taxon>
        <taxon>Chaetothyriomycetidae</taxon>
        <taxon>Chaetothyriales</taxon>
        <taxon>Trichomeriaceae</taxon>
        <taxon>Lithohypha</taxon>
    </lineage>
</organism>
<dbReference type="CDD" id="cd12148">
    <property type="entry name" value="fungal_TF_MHR"/>
    <property type="match status" value="1"/>
</dbReference>
<feature type="domain" description="Xylanolytic transcriptional activator regulatory" evidence="5">
    <location>
        <begin position="180"/>
        <end position="253"/>
    </location>
</feature>
<dbReference type="GO" id="GO:0008270">
    <property type="term" value="F:zinc ion binding"/>
    <property type="evidence" value="ECO:0007669"/>
    <property type="project" value="InterPro"/>
</dbReference>
<dbReference type="AlphaFoldDB" id="A0AAN7SLB3"/>
<protein>
    <recommendedName>
        <fullName evidence="5">Xylanolytic transcriptional activator regulatory domain-containing protein</fullName>
    </recommendedName>
</protein>
<evidence type="ECO:0000313" key="7">
    <source>
        <dbReference type="Proteomes" id="UP001309876"/>
    </source>
</evidence>
<dbReference type="PANTHER" id="PTHR31001:SF50">
    <property type="entry name" value="ZN(II)2CYS6 TRANSCRIPTION FACTOR (EUROFUNG)"/>
    <property type="match status" value="1"/>
</dbReference>
<dbReference type="GO" id="GO:0003677">
    <property type="term" value="F:DNA binding"/>
    <property type="evidence" value="ECO:0007669"/>
    <property type="project" value="InterPro"/>
</dbReference>
<dbReference type="EMBL" id="JAVRRJ010000015">
    <property type="protein sequence ID" value="KAK5080386.1"/>
    <property type="molecule type" value="Genomic_DNA"/>
</dbReference>
<feature type="region of interest" description="Disordered" evidence="4">
    <location>
        <begin position="465"/>
        <end position="494"/>
    </location>
</feature>
<feature type="compositionally biased region" description="Acidic residues" evidence="4">
    <location>
        <begin position="17"/>
        <end position="29"/>
    </location>
</feature>
<keyword evidence="3" id="KW-0539">Nucleus</keyword>
<dbReference type="GO" id="GO:0005634">
    <property type="term" value="C:nucleus"/>
    <property type="evidence" value="ECO:0007669"/>
    <property type="project" value="UniProtKB-SubCell"/>
</dbReference>
<comment type="subcellular location">
    <subcellularLocation>
        <location evidence="1">Nucleus</location>
    </subcellularLocation>
</comment>